<feature type="transmembrane region" description="Helical" evidence="1">
    <location>
        <begin position="347"/>
        <end position="365"/>
    </location>
</feature>
<evidence type="ECO:0000313" key="4">
    <source>
        <dbReference type="Proteomes" id="UP000028725"/>
    </source>
</evidence>
<dbReference type="PATRIC" id="fig|394096.3.peg.7430"/>
<dbReference type="STRING" id="394096.DB31_3105"/>
<protein>
    <recommendedName>
        <fullName evidence="2">Type VI secretion system component TssM1 helical domain-containing protein</fullName>
    </recommendedName>
</protein>
<keyword evidence="1" id="KW-0812">Transmembrane</keyword>
<keyword evidence="1" id="KW-1133">Transmembrane helix</keyword>
<proteinExistence type="predicted"/>
<feature type="transmembrane region" description="Helical" evidence="1">
    <location>
        <begin position="16"/>
        <end position="37"/>
    </location>
</feature>
<gene>
    <name evidence="3" type="ORF">DB31_3105</name>
</gene>
<reference evidence="3 4" key="1">
    <citation type="submission" date="2014-04" db="EMBL/GenBank/DDBJ databases">
        <title>Genome assembly of Hyalangium minutum DSM 14724.</title>
        <authorList>
            <person name="Sharma G."/>
            <person name="Subramanian S."/>
        </authorList>
    </citation>
    <scope>NUCLEOTIDE SEQUENCE [LARGE SCALE GENOMIC DNA]</scope>
    <source>
        <strain evidence="3 4">DSM 14724</strain>
    </source>
</reference>
<dbReference type="InterPro" id="IPR053156">
    <property type="entry name" value="T6SS_TssM-like"/>
</dbReference>
<organism evidence="3 4">
    <name type="scientific">Hyalangium minutum</name>
    <dbReference type="NCBI Taxonomy" id="394096"/>
    <lineage>
        <taxon>Bacteria</taxon>
        <taxon>Pseudomonadati</taxon>
        <taxon>Myxococcota</taxon>
        <taxon>Myxococcia</taxon>
        <taxon>Myxococcales</taxon>
        <taxon>Cystobacterineae</taxon>
        <taxon>Archangiaceae</taxon>
        <taxon>Hyalangium</taxon>
    </lineage>
</organism>
<keyword evidence="4" id="KW-1185">Reference proteome</keyword>
<dbReference type="PANTHER" id="PTHR36153:SF1">
    <property type="entry name" value="TYPE VI SECRETION SYSTEM COMPONENT TSSM1"/>
    <property type="match status" value="1"/>
</dbReference>
<dbReference type="PANTHER" id="PTHR36153">
    <property type="entry name" value="INNER MEMBRANE PROTEIN-RELATED"/>
    <property type="match status" value="1"/>
</dbReference>
<evidence type="ECO:0000256" key="1">
    <source>
        <dbReference type="SAM" id="Phobius"/>
    </source>
</evidence>
<name>A0A085W5T3_9BACT</name>
<comment type="caution">
    <text evidence="3">The sequence shown here is derived from an EMBL/GenBank/DDBJ whole genome shotgun (WGS) entry which is preliminary data.</text>
</comment>
<keyword evidence="1" id="KW-0472">Membrane</keyword>
<sequence>MEKLRELGSHVSPYQGWLFLALGVLLLVAAVVALAVWMRRRRQRGATSLGAPPPMPAQRLRKIRQDFLKALPWLQRAAVRDLPCAVVLGPAGSGKSKLIALDVDWQRQSRQFLPSHTSDSLLKLYLGPDSVVQELSAPLTEDDTPQARRSLRKLWKDAFGQGQHALAVLALDVRWLAETPPDEVRRTAQLLRGKLNLLAEVRRLPVETRLCLTHMDTLEGFEDFAELLRTHHVPLSFALPPRGEEGQVASLLQAQEQYLALGLTSLPVESFERLERFYSQGHRPFEALARFTTALLEGGTLAFVPKLSRVYLSSPSARASGVLSVPSEAHDAQTLRQRYLRTHLKRGAMLATACSLPMLAAYAHFSWRLSQAQENVGRFESTVQRMRDQGQEVSGSVVQDQVLAARQAMDVMWRATGYWPLLPYSFSQARENLTKRLTQGIREAHLRPALEHCQKQPDTCRPEQVVFLLAALHASSSEPLGQFVLSSLRNRSAWSVSGKEAQETASTTEAPNLESTRSWLTAIHLVESLVGPYVTLSDKPWQAPTTPEADWARWPFREAFTLEGQLAPWQAHFKRLEDFLQAQAVEPWELDRMNKELEALQEERLQLQAWLEDSAIFAALPRALDLIKASEARVDTSRFKGLSSTLQSVEWMNKHREVLASLLHMEEEAYTGLKAVQKMSVAELLVRGGVWQPGPSSKGPLQLTITQGPLEFHPADNSRQIHRAILRYYERTGRLPFASARGEGEGSSPSTTSLPEERLKFDTRIRPLVDEFTQLLKSADLPAEEISQRQEHVRRQVDLFSIRYRQRLYQRVNAYRLDALTPALLTEELSRLTQPSSELVDMLRDVAKGASLEPLEGPYYESLRNSVATFKPIVQVMKPDESGNYALLNPYRALVAQLSDELLAVSRGGARAASTAPASGGEGGSAARLTEMLTPMGRIALSMMLEADDSYLRKVDAWLDQQGFIGELREPFRQPFLAVRKLGQQELEQLLQEQWETASGRMLHPLMSRYPFNPRATQEVEPGELEILRRQDGVFWSFVNRIIAPVSEERGTDWVLRGALRDRLRLPEELLPTLSRLSRLSRALWDGEGRARPLMLQVMPLPLPPAPKADSFVTLGSLKCGRTAALAYNQSPSWQAFPVDWWDQQTASLVVELRSPEQQAIQYTTLQQPRSAWSCFRLLEDSLPTGDQQRLWRMRGRSSETAQQTMEIRFGLKGEPWTLFREVQP</sequence>
<dbReference type="EMBL" id="JMCB01000019">
    <property type="protein sequence ID" value="KFE63046.1"/>
    <property type="molecule type" value="Genomic_DNA"/>
</dbReference>
<accession>A0A085W5T3</accession>
<dbReference type="InterPro" id="IPR048677">
    <property type="entry name" value="TssM1_hel"/>
</dbReference>
<dbReference type="Pfam" id="PF21070">
    <property type="entry name" value="IcmF_helical"/>
    <property type="match status" value="1"/>
</dbReference>
<evidence type="ECO:0000259" key="2">
    <source>
        <dbReference type="Pfam" id="PF21070"/>
    </source>
</evidence>
<dbReference type="OrthoDB" id="5476391at2"/>
<dbReference type="AlphaFoldDB" id="A0A085W5T3"/>
<dbReference type="RefSeq" id="WP_044196733.1">
    <property type="nucleotide sequence ID" value="NZ_JMCB01000019.1"/>
</dbReference>
<evidence type="ECO:0000313" key="3">
    <source>
        <dbReference type="EMBL" id="KFE63046.1"/>
    </source>
</evidence>
<dbReference type="Proteomes" id="UP000028725">
    <property type="component" value="Unassembled WGS sequence"/>
</dbReference>
<feature type="domain" description="Type VI secretion system component TssM1 helical" evidence="2">
    <location>
        <begin position="991"/>
        <end position="1085"/>
    </location>
</feature>